<organism evidence="6 7">
    <name type="scientific">Leucobacter allii</name>
    <dbReference type="NCBI Taxonomy" id="2932247"/>
    <lineage>
        <taxon>Bacteria</taxon>
        <taxon>Bacillati</taxon>
        <taxon>Actinomycetota</taxon>
        <taxon>Actinomycetes</taxon>
        <taxon>Micrococcales</taxon>
        <taxon>Microbacteriaceae</taxon>
        <taxon>Leucobacter</taxon>
    </lineage>
</organism>
<feature type="domain" description="Aldehyde dehydrogenase" evidence="5">
    <location>
        <begin position="20"/>
        <end position="488"/>
    </location>
</feature>
<proteinExistence type="inferred from homology"/>
<keyword evidence="2 4" id="KW-0560">Oxidoreductase</keyword>
<name>A0ABY4FMK8_9MICO</name>
<dbReference type="Proteomes" id="UP000831786">
    <property type="component" value="Chromosome"/>
</dbReference>
<dbReference type="CDD" id="cd07089">
    <property type="entry name" value="ALDH_CddD-AldA-like"/>
    <property type="match status" value="1"/>
</dbReference>
<evidence type="ECO:0000256" key="1">
    <source>
        <dbReference type="ARBA" id="ARBA00009986"/>
    </source>
</evidence>
<dbReference type="RefSeq" id="WP_244728277.1">
    <property type="nucleotide sequence ID" value="NZ_CP095045.1"/>
</dbReference>
<evidence type="ECO:0000256" key="2">
    <source>
        <dbReference type="ARBA" id="ARBA00023002"/>
    </source>
</evidence>
<dbReference type="SUPFAM" id="SSF53720">
    <property type="entry name" value="ALDH-like"/>
    <property type="match status" value="1"/>
</dbReference>
<evidence type="ECO:0000259" key="5">
    <source>
        <dbReference type="Pfam" id="PF00171"/>
    </source>
</evidence>
<dbReference type="Pfam" id="PF00171">
    <property type="entry name" value="Aldedh"/>
    <property type="match status" value="1"/>
</dbReference>
<dbReference type="Gene3D" id="3.40.309.10">
    <property type="entry name" value="Aldehyde Dehydrogenase, Chain A, domain 2"/>
    <property type="match status" value="1"/>
</dbReference>
<dbReference type="EMBL" id="CP095045">
    <property type="protein sequence ID" value="UOQ57521.1"/>
    <property type="molecule type" value="Genomic_DNA"/>
</dbReference>
<comment type="similarity">
    <text evidence="1 4">Belongs to the aldehyde dehydrogenase family.</text>
</comment>
<accession>A0ABY4FMK8</accession>
<dbReference type="PROSITE" id="PS00687">
    <property type="entry name" value="ALDEHYDE_DEHYDR_GLU"/>
    <property type="match status" value="1"/>
</dbReference>
<gene>
    <name evidence="6" type="ORF">MUN78_01350</name>
</gene>
<dbReference type="InterPro" id="IPR016162">
    <property type="entry name" value="Ald_DH_N"/>
</dbReference>
<evidence type="ECO:0000313" key="7">
    <source>
        <dbReference type="Proteomes" id="UP000831786"/>
    </source>
</evidence>
<evidence type="ECO:0000256" key="4">
    <source>
        <dbReference type="RuleBase" id="RU003345"/>
    </source>
</evidence>
<dbReference type="PANTHER" id="PTHR42804:SF1">
    <property type="entry name" value="ALDEHYDE DEHYDROGENASE-RELATED"/>
    <property type="match status" value="1"/>
</dbReference>
<evidence type="ECO:0000313" key="6">
    <source>
        <dbReference type="EMBL" id="UOQ57521.1"/>
    </source>
</evidence>
<reference evidence="6 7" key="1">
    <citation type="submission" date="2022-04" db="EMBL/GenBank/DDBJ databases">
        <title>Leucobacter sp. isolated from rhizosphere of garlic.</title>
        <authorList>
            <person name="Won M."/>
            <person name="Lee C.-M."/>
            <person name="Woen H.-Y."/>
            <person name="Kwon S.-W."/>
        </authorList>
    </citation>
    <scope>NUCLEOTIDE SEQUENCE [LARGE SCALE GENOMIC DNA]</scope>
    <source>
        <strain evidence="6 7">H21R-40</strain>
    </source>
</reference>
<dbReference type="Gene3D" id="3.40.605.10">
    <property type="entry name" value="Aldehyde Dehydrogenase, Chain A, domain 1"/>
    <property type="match status" value="1"/>
</dbReference>
<keyword evidence="7" id="KW-1185">Reference proteome</keyword>
<feature type="active site" evidence="3">
    <location>
        <position position="262"/>
    </location>
</feature>
<evidence type="ECO:0000256" key="3">
    <source>
        <dbReference type="PROSITE-ProRule" id="PRU10007"/>
    </source>
</evidence>
<dbReference type="InterPro" id="IPR029510">
    <property type="entry name" value="Ald_DH_CS_GLU"/>
</dbReference>
<protein>
    <submittedName>
        <fullName evidence="6">Aldehyde dehydrogenase family protein</fullName>
    </submittedName>
</protein>
<dbReference type="InterPro" id="IPR016161">
    <property type="entry name" value="Ald_DH/histidinol_DH"/>
</dbReference>
<dbReference type="PANTHER" id="PTHR42804">
    <property type="entry name" value="ALDEHYDE DEHYDROGENASE"/>
    <property type="match status" value="1"/>
</dbReference>
<dbReference type="InterPro" id="IPR015590">
    <property type="entry name" value="Aldehyde_DH_dom"/>
</dbReference>
<dbReference type="InterPro" id="IPR016163">
    <property type="entry name" value="Ald_DH_C"/>
</dbReference>
<sequence length="495" mass="52472">MTPNVDTDVRSYGIFIDGRWTDGASGRYSDVLNPATEEVVARVTVATADDTVAAIRSAREAFDHGPWPRMSVEERRSVMHRMLAILERRRDELVDINVTSGGATRPIAAAIQIDAAIAHFRDMVDRVMVRFDWERPSPAHVGAGIGQGNILREPFGVAALISAYNFPLLLNIVKLAPALASGCTSVLKPASTTPIEAIVLGEIAEEAGLPAGVLNVITGDREVSYEMSTNPMVDLVSFTGSDNVGKLIYAQAATSLKKVVLELGGKSPLIVTEDADIDAAAQDIILNTTLHAGQGCSLLTRAVVHRSRADELTEAVRAGFAQMTLGDPADPATAMGPLISAAQRDKVLGMIADGVREGAKIAYGGTDGGQDRGFFVEPTLFTDVHNSMSIAQKEFFGPVNVVIPFDTDEEAVRIANDSEFGLWAAVRSADPVRAYGIAKRLRAGTVSLNGGGGAFPNTLLPYGGYKSSGLGREYGEAGLDEYLETKSVVWGVAGG</sequence>